<feature type="domain" description="C2H2-type" evidence="3">
    <location>
        <begin position="884"/>
        <end position="904"/>
    </location>
</feature>
<feature type="region of interest" description="Disordered" evidence="2">
    <location>
        <begin position="77"/>
        <end position="118"/>
    </location>
</feature>
<feature type="region of interest" description="Disordered" evidence="2">
    <location>
        <begin position="432"/>
        <end position="562"/>
    </location>
</feature>
<feature type="region of interest" description="Disordered" evidence="2">
    <location>
        <begin position="1033"/>
        <end position="1056"/>
    </location>
</feature>
<reference evidence="4 5" key="1">
    <citation type="journal article" date="2018" name="Nat. Ecol. Evol.">
        <title>Genomic signatures of mitonuclear coevolution across populations of Tigriopus californicus.</title>
        <authorList>
            <person name="Barreto F.S."/>
            <person name="Watson E.T."/>
            <person name="Lima T.G."/>
            <person name="Willett C.S."/>
            <person name="Edmands S."/>
            <person name="Li W."/>
            <person name="Burton R.S."/>
        </authorList>
    </citation>
    <scope>NUCLEOTIDE SEQUENCE [LARGE SCALE GENOMIC DNA]</scope>
    <source>
        <strain evidence="4 5">San Diego</strain>
    </source>
</reference>
<feature type="compositionally biased region" description="Polar residues" evidence="2">
    <location>
        <begin position="442"/>
        <end position="454"/>
    </location>
</feature>
<keyword evidence="1" id="KW-0945">Host-virus interaction</keyword>
<name>A0A553NXS3_TIGCA</name>
<dbReference type="EMBL" id="VCGU01000009">
    <property type="protein sequence ID" value="TRY70217.1"/>
    <property type="molecule type" value="Genomic_DNA"/>
</dbReference>
<evidence type="ECO:0000256" key="2">
    <source>
        <dbReference type="SAM" id="MobiDB-lite"/>
    </source>
</evidence>
<feature type="compositionally biased region" description="Low complexity" evidence="2">
    <location>
        <begin position="1122"/>
        <end position="1144"/>
    </location>
</feature>
<dbReference type="PANTHER" id="PTHR13037:SF24">
    <property type="entry name" value="POLYCOMB PROTEIN PCL-RELATED"/>
    <property type="match status" value="1"/>
</dbReference>
<evidence type="ECO:0000313" key="4">
    <source>
        <dbReference type="EMBL" id="TRY70217.1"/>
    </source>
</evidence>
<feature type="compositionally biased region" description="Polar residues" evidence="2">
    <location>
        <begin position="81"/>
        <end position="94"/>
    </location>
</feature>
<dbReference type="Proteomes" id="UP000318571">
    <property type="component" value="Chromosome 9"/>
</dbReference>
<evidence type="ECO:0000256" key="1">
    <source>
        <dbReference type="ARBA" id="ARBA00022581"/>
    </source>
</evidence>
<gene>
    <name evidence="4" type="ORF">TCAL_17253</name>
</gene>
<proteinExistence type="predicted"/>
<organism evidence="4 5">
    <name type="scientific">Tigriopus californicus</name>
    <name type="common">Marine copepod</name>
    <dbReference type="NCBI Taxonomy" id="6832"/>
    <lineage>
        <taxon>Eukaryota</taxon>
        <taxon>Metazoa</taxon>
        <taxon>Ecdysozoa</taxon>
        <taxon>Arthropoda</taxon>
        <taxon>Crustacea</taxon>
        <taxon>Multicrustacea</taxon>
        <taxon>Hexanauplia</taxon>
        <taxon>Copepoda</taxon>
        <taxon>Harpacticoida</taxon>
        <taxon>Harpacticidae</taxon>
        <taxon>Tigriopus</taxon>
    </lineage>
</organism>
<dbReference type="SMART" id="SM00355">
    <property type="entry name" value="ZnF_C2H2"/>
    <property type="match status" value="5"/>
</dbReference>
<evidence type="ECO:0000313" key="5">
    <source>
        <dbReference type="Proteomes" id="UP000318571"/>
    </source>
</evidence>
<evidence type="ECO:0000259" key="3">
    <source>
        <dbReference type="PROSITE" id="PS00028"/>
    </source>
</evidence>
<protein>
    <recommendedName>
        <fullName evidence="3">C2H2-type domain-containing protein</fullName>
    </recommendedName>
</protein>
<feature type="region of interest" description="Disordered" evidence="2">
    <location>
        <begin position="1096"/>
        <end position="1210"/>
    </location>
</feature>
<feature type="compositionally biased region" description="Low complexity" evidence="2">
    <location>
        <begin position="466"/>
        <end position="476"/>
    </location>
</feature>
<keyword evidence="5" id="KW-1185">Reference proteome</keyword>
<dbReference type="PROSITE" id="PS00028">
    <property type="entry name" value="ZINC_FINGER_C2H2_1"/>
    <property type="match status" value="1"/>
</dbReference>
<dbReference type="PANTHER" id="PTHR13037">
    <property type="entry name" value="FORMIN"/>
    <property type="match status" value="1"/>
</dbReference>
<feature type="compositionally biased region" description="Low complexity" evidence="2">
    <location>
        <begin position="541"/>
        <end position="562"/>
    </location>
</feature>
<feature type="compositionally biased region" description="Polar residues" evidence="2">
    <location>
        <begin position="531"/>
        <end position="540"/>
    </location>
</feature>
<feature type="compositionally biased region" description="Basic residues" evidence="2">
    <location>
        <begin position="1162"/>
        <end position="1176"/>
    </location>
</feature>
<sequence length="1342" mass="144547">MGDGEFSATSCSSSSSSSTLAFQDSLAFGGAPSALHGLSHPIMTTAEPQLSDKIKNMALLTLLNNKRHGTGGVAHHGPPVTTHNPNLNILSPDQYSHRSNESPPLHFSDSPSPPPCSPPSISLAAIDPSNLFYRSVEPDLSGGFELGHGGPSTSESYPDGFQSVLTHEHSDPLLSSSAAGDVVLGPTYAVPSTSVNSGSMALLVSTQDPGTQPSMLNDYLTTQSPSHVMTTAPTANPPAPKHDKLVLFGCFRCNVNASPADSGVKQYVIHVFDQGCYFTPGPDPDYSLVISVQNSPVVNCLYSKIDPNRASHDQVTLIFQDRRVLAPKPGSASQAIQGIKAGKVFFTQVTALQRILLFFKRSYNLPWITNVIQLTETENPSVASQEDFQILHGLSRPSVLTNGHGPAGSLGSPSLLAASSSETLHFQSGTITLHASGGDSEGTLSHQSSRTTPLVSEKAVSVHTGSPATPVAASPVMAPPSSPHPVASQGILSQMLRNPPKPRQATPVRPSLPPQVQPSPLTSQQPQLQSREQTSHVTVGSLTSSTPTTPTTPTSLSTPMMTPSSITALLSKAQPVPLESLAKKQTPPHPPPVYRMPQQSIPTTNPPPYHSVVRASTPQVMATTTAAPTLTTNAVQDSMRVSADVQNVSRQYAGLTPEQSSLCISCQNCPLKFKYSIENLFHFILSNKCLQHVLGTRQDTKQAFYPAFFELMAQRCGLSSEQMFQCDSCLSVVKGPMLYCIHRDQHRPAMGDLFPCQFCGFLFRAPHAFYRHVCIRNLDPKSLLKRFAEGHLQSSALGGGRFDTFRIYSLLTQEEKTQILKCPICAKGFAYFSGLVVHIRSSGACLNGVFEQNKAQGGHNPNTNLDLTNLLLTNHGLNPRLMECELCGTKVKNQIGYAIHRDHHSLQEQGTLICKGCNQDFQSPCEFYRHNCQVGGQGPSLFWCPFCVISRHCDQLKGPKISEPSVSQNAFQPVLVSSSSSFSSVPNLPILTSASTPMVPIVQVTESTTVVTPVSTPKLEIVPVQKTSKIPQVISKTPSTPPPIKPEIRVSQDTQYTDPLEECLQRIHEGRLPSDELTPSNRTLTSQDIKGALIKLEPTPPKAKPQSSHSRPSKDKQPSRMSSSSSLATVPSLPSPPTETSTLPANFDLVFTQSNSKAPAKNARRPSKGTARRGRPRVLGQNGRGHLGPSHMANGQAPPMVARKSKPPPPSPDFVLSLPETVNGAFSSGSGVHSEVGRPLDIRHGYICMDCDPPRILRNAQSLSEHSSNPLTGRHVQISSLLKYDNLSIPIKDLTLVPKYAGFVEEAKRRRTDTPPPSFSSSNLDGKPGHSRKNQARTETQM</sequence>
<feature type="compositionally biased region" description="Low complexity" evidence="2">
    <location>
        <begin position="518"/>
        <end position="530"/>
    </location>
</feature>
<comment type="caution">
    <text evidence="4">The sequence shown here is derived from an EMBL/GenBank/DDBJ whole genome shotgun (WGS) entry which is preliminary data.</text>
</comment>
<feature type="region of interest" description="Disordered" evidence="2">
    <location>
        <begin position="1307"/>
        <end position="1342"/>
    </location>
</feature>
<dbReference type="InterPro" id="IPR013087">
    <property type="entry name" value="Znf_C2H2_type"/>
</dbReference>
<accession>A0A553NXS3</accession>